<evidence type="ECO:0000259" key="17">
    <source>
        <dbReference type="PROSITE" id="PS51975"/>
    </source>
</evidence>
<evidence type="ECO:0000256" key="5">
    <source>
        <dbReference type="ARBA" id="ARBA00007383"/>
    </source>
</evidence>
<proteinExistence type="inferred from homology"/>
<comment type="catalytic activity">
    <reaction evidence="1 14 15 16">
        <text>Endonucleolytic cleavage to 5'-phosphomonoester.</text>
        <dbReference type="EC" id="3.1.26.4"/>
    </reaction>
</comment>
<evidence type="ECO:0000256" key="3">
    <source>
        <dbReference type="ARBA" id="ARBA00004065"/>
    </source>
</evidence>
<keyword evidence="11 14" id="KW-0255">Endonuclease</keyword>
<dbReference type="InterPro" id="IPR001352">
    <property type="entry name" value="RNase_HII/HIII"/>
</dbReference>
<dbReference type="InterPro" id="IPR022898">
    <property type="entry name" value="RNase_HII"/>
</dbReference>
<dbReference type="SUPFAM" id="SSF53098">
    <property type="entry name" value="Ribonuclease H-like"/>
    <property type="match status" value="1"/>
</dbReference>
<accession>A0ABU3K3D0</accession>
<dbReference type="InterPro" id="IPR036397">
    <property type="entry name" value="RNaseH_sf"/>
</dbReference>
<sequence length="218" mass="24458">MEQESVAWGQDSPTLLFEEEARACGYRRVAGLDEAGRGPLAGPVVGAAVILPRRFALEGLNDSKEVNPEKREVLFFEIAQQAIAWAIGIATELEIDHHNILGATRLAWRRALEQLPLSPDFLLIDATTLPGESIPQRAVVKGDQLSLSIAAASILAKVYRDRLMEDYHHQYPNYQFHIHKGYPTPTHLRLIQEFGPSPVHRRSFQPIKTLLQSHQEDV</sequence>
<dbReference type="RefSeq" id="WP_313831262.1">
    <property type="nucleotide sequence ID" value="NZ_JAQOUE010000001.1"/>
</dbReference>
<dbReference type="NCBIfam" id="NF000594">
    <property type="entry name" value="PRK00015.1-1"/>
    <property type="match status" value="1"/>
</dbReference>
<protein>
    <recommendedName>
        <fullName evidence="7 14">Ribonuclease HII</fullName>
        <shortName evidence="14">RNase HII</shortName>
        <ecNumber evidence="6 14">3.1.26.4</ecNumber>
    </recommendedName>
</protein>
<keyword evidence="8 14" id="KW-0963">Cytoplasm</keyword>
<evidence type="ECO:0000256" key="11">
    <source>
        <dbReference type="ARBA" id="ARBA00022759"/>
    </source>
</evidence>
<dbReference type="EMBL" id="JAQOUE010000001">
    <property type="protein sequence ID" value="MDT7040903.1"/>
    <property type="molecule type" value="Genomic_DNA"/>
</dbReference>
<dbReference type="Proteomes" id="UP001250932">
    <property type="component" value="Unassembled WGS sequence"/>
</dbReference>
<evidence type="ECO:0000256" key="6">
    <source>
        <dbReference type="ARBA" id="ARBA00012180"/>
    </source>
</evidence>
<keyword evidence="10 14" id="KW-0479">Metal-binding</keyword>
<dbReference type="PANTHER" id="PTHR10954:SF18">
    <property type="entry name" value="RIBONUCLEASE HII"/>
    <property type="match status" value="1"/>
</dbReference>
<evidence type="ECO:0000256" key="16">
    <source>
        <dbReference type="RuleBase" id="RU003515"/>
    </source>
</evidence>
<dbReference type="Pfam" id="PF01351">
    <property type="entry name" value="RNase_HII"/>
    <property type="match status" value="1"/>
</dbReference>
<dbReference type="InterPro" id="IPR024567">
    <property type="entry name" value="RNase_HII/HIII_dom"/>
</dbReference>
<evidence type="ECO:0000256" key="13">
    <source>
        <dbReference type="ARBA" id="ARBA00023211"/>
    </source>
</evidence>
<feature type="domain" description="RNase H type-2" evidence="17">
    <location>
        <begin position="27"/>
        <end position="216"/>
    </location>
</feature>
<comment type="cofactor">
    <cofactor evidence="2">
        <name>Mg(2+)</name>
        <dbReference type="ChEBI" id="CHEBI:18420"/>
    </cofactor>
</comment>
<comment type="caution">
    <text evidence="18">The sequence shown here is derived from an EMBL/GenBank/DDBJ whole genome shotgun (WGS) entry which is preliminary data.</text>
</comment>
<dbReference type="CDD" id="cd07182">
    <property type="entry name" value="RNase_HII_bacteria_HII_like"/>
    <property type="match status" value="1"/>
</dbReference>
<feature type="binding site" evidence="14 15">
    <location>
        <position position="34"/>
    </location>
    <ligand>
        <name>a divalent metal cation</name>
        <dbReference type="ChEBI" id="CHEBI:60240"/>
    </ligand>
</feature>
<evidence type="ECO:0000256" key="15">
    <source>
        <dbReference type="PROSITE-ProRule" id="PRU01319"/>
    </source>
</evidence>
<comment type="subcellular location">
    <subcellularLocation>
        <location evidence="4 14">Cytoplasm</location>
    </subcellularLocation>
</comment>
<keyword evidence="12 14" id="KW-0378">Hydrolase</keyword>
<gene>
    <name evidence="14" type="primary">rnhB</name>
    <name evidence="18" type="ORF">PPG34_00990</name>
</gene>
<dbReference type="HAMAP" id="MF_00052_B">
    <property type="entry name" value="RNase_HII_B"/>
    <property type="match status" value="1"/>
</dbReference>
<evidence type="ECO:0000256" key="8">
    <source>
        <dbReference type="ARBA" id="ARBA00022490"/>
    </source>
</evidence>
<dbReference type="NCBIfam" id="NF000595">
    <property type="entry name" value="PRK00015.1-3"/>
    <property type="match status" value="1"/>
</dbReference>
<evidence type="ECO:0000256" key="1">
    <source>
        <dbReference type="ARBA" id="ARBA00000077"/>
    </source>
</evidence>
<comment type="cofactor">
    <cofactor evidence="14 15">
        <name>Mn(2+)</name>
        <dbReference type="ChEBI" id="CHEBI:29035"/>
    </cofactor>
    <cofactor evidence="14 15">
        <name>Mg(2+)</name>
        <dbReference type="ChEBI" id="CHEBI:18420"/>
    </cofactor>
    <text evidence="14 15">Manganese or magnesium. Binds 1 divalent metal ion per monomer in the absence of substrate. May bind a second metal ion after substrate binding.</text>
</comment>
<reference evidence="18 19" key="1">
    <citation type="journal article" date="2023" name="ISME J.">
        <title>Cultivation and genomic characterization of novel and ubiquitous marine nitrite-oxidizing bacteria from the Nitrospirales.</title>
        <authorList>
            <person name="Mueller A.J."/>
            <person name="Daebeler A."/>
            <person name="Herbold C.W."/>
            <person name="Kirkegaard R.H."/>
            <person name="Daims H."/>
        </authorList>
    </citation>
    <scope>NUCLEOTIDE SEQUENCE [LARGE SCALE GENOMIC DNA]</scope>
    <source>
        <strain evidence="18 19">EB</strain>
    </source>
</reference>
<evidence type="ECO:0000313" key="18">
    <source>
        <dbReference type="EMBL" id="MDT7040903.1"/>
    </source>
</evidence>
<dbReference type="Gene3D" id="3.30.420.10">
    <property type="entry name" value="Ribonuclease H-like superfamily/Ribonuclease H"/>
    <property type="match status" value="1"/>
</dbReference>
<dbReference type="EC" id="3.1.26.4" evidence="6 14"/>
<dbReference type="GO" id="GO:0004523">
    <property type="term" value="F:RNA-DNA hybrid ribonuclease activity"/>
    <property type="evidence" value="ECO:0007669"/>
    <property type="project" value="UniProtKB-EC"/>
</dbReference>
<name>A0ABU3K3D0_9BACT</name>
<evidence type="ECO:0000256" key="4">
    <source>
        <dbReference type="ARBA" id="ARBA00004496"/>
    </source>
</evidence>
<comment type="function">
    <text evidence="3 14 16">Endonuclease that specifically degrades the RNA of RNA-DNA hybrids.</text>
</comment>
<evidence type="ECO:0000256" key="7">
    <source>
        <dbReference type="ARBA" id="ARBA00019179"/>
    </source>
</evidence>
<keyword evidence="9 14" id="KW-0540">Nuclease</keyword>
<feature type="binding site" evidence="14 15">
    <location>
        <position position="125"/>
    </location>
    <ligand>
        <name>a divalent metal cation</name>
        <dbReference type="ChEBI" id="CHEBI:60240"/>
    </ligand>
</feature>
<evidence type="ECO:0000256" key="2">
    <source>
        <dbReference type="ARBA" id="ARBA00001946"/>
    </source>
</evidence>
<dbReference type="InterPro" id="IPR012337">
    <property type="entry name" value="RNaseH-like_sf"/>
</dbReference>
<feature type="binding site" evidence="14 15">
    <location>
        <position position="33"/>
    </location>
    <ligand>
        <name>a divalent metal cation</name>
        <dbReference type="ChEBI" id="CHEBI:60240"/>
    </ligand>
</feature>
<evidence type="ECO:0000313" key="19">
    <source>
        <dbReference type="Proteomes" id="UP001250932"/>
    </source>
</evidence>
<evidence type="ECO:0000256" key="9">
    <source>
        <dbReference type="ARBA" id="ARBA00022722"/>
    </source>
</evidence>
<dbReference type="PROSITE" id="PS51975">
    <property type="entry name" value="RNASE_H_2"/>
    <property type="match status" value="1"/>
</dbReference>
<keyword evidence="19" id="KW-1185">Reference proteome</keyword>
<evidence type="ECO:0000256" key="10">
    <source>
        <dbReference type="ARBA" id="ARBA00022723"/>
    </source>
</evidence>
<evidence type="ECO:0000256" key="14">
    <source>
        <dbReference type="HAMAP-Rule" id="MF_00052"/>
    </source>
</evidence>
<evidence type="ECO:0000256" key="12">
    <source>
        <dbReference type="ARBA" id="ARBA00022801"/>
    </source>
</evidence>
<dbReference type="PANTHER" id="PTHR10954">
    <property type="entry name" value="RIBONUCLEASE H2 SUBUNIT A"/>
    <property type="match status" value="1"/>
</dbReference>
<organism evidence="18 19">
    <name type="scientific">Candidatus Nitronereus thalassa</name>
    <dbReference type="NCBI Taxonomy" id="3020898"/>
    <lineage>
        <taxon>Bacteria</taxon>
        <taxon>Pseudomonadati</taxon>
        <taxon>Nitrospirota</taxon>
        <taxon>Nitrospiria</taxon>
        <taxon>Nitrospirales</taxon>
        <taxon>Nitrospiraceae</taxon>
        <taxon>Candidatus Nitronereus</taxon>
    </lineage>
</organism>
<comment type="similarity">
    <text evidence="5 14 16">Belongs to the RNase HII family.</text>
</comment>
<keyword evidence="13 14" id="KW-0464">Manganese</keyword>